<name>A0A8H7BR33_9FUNG</name>
<evidence type="ECO:0000256" key="2">
    <source>
        <dbReference type="ARBA" id="ARBA00004556"/>
    </source>
</evidence>
<dbReference type="CDD" id="cd08061">
    <property type="entry name" value="MPN_NPL4"/>
    <property type="match status" value="1"/>
</dbReference>
<dbReference type="OrthoDB" id="10251089at2759"/>
<dbReference type="Pfam" id="PF05021">
    <property type="entry name" value="NPL4"/>
    <property type="match status" value="1"/>
</dbReference>
<dbReference type="InterPro" id="IPR007717">
    <property type="entry name" value="NPL4_C"/>
</dbReference>
<dbReference type="PANTHER" id="PTHR12710">
    <property type="entry name" value="NUCLEAR PROTEIN LOCALIZATION 4"/>
    <property type="match status" value="1"/>
</dbReference>
<dbReference type="PIRSF" id="PIRSF010052">
    <property type="entry name" value="Polyub_prc_Npl4"/>
    <property type="match status" value="1"/>
</dbReference>
<evidence type="ECO:0000259" key="6">
    <source>
        <dbReference type="PROSITE" id="PS50249"/>
    </source>
</evidence>
<comment type="subcellular location">
    <subcellularLocation>
        <location evidence="2">Cytoplasm</location>
        <location evidence="2">Perinuclear region</location>
    </subcellularLocation>
    <subcellularLocation>
        <location evidence="1">Nucleus membrane</location>
        <topology evidence="1">Peripheral membrane protein</topology>
        <orientation evidence="1">Cytoplasmic side</orientation>
    </subcellularLocation>
</comment>
<feature type="region of interest" description="Disordered" evidence="5">
    <location>
        <begin position="558"/>
        <end position="578"/>
    </location>
</feature>
<protein>
    <recommendedName>
        <fullName evidence="4">Nuclear protein localization protein 4</fullName>
    </recommendedName>
</protein>
<evidence type="ECO:0000313" key="8">
    <source>
        <dbReference type="Proteomes" id="UP000605846"/>
    </source>
</evidence>
<evidence type="ECO:0000256" key="1">
    <source>
        <dbReference type="ARBA" id="ARBA00004335"/>
    </source>
</evidence>
<evidence type="ECO:0000313" key="7">
    <source>
        <dbReference type="EMBL" id="KAF7725616.1"/>
    </source>
</evidence>
<dbReference type="Pfam" id="PF05020">
    <property type="entry name" value="zf-NPL4"/>
    <property type="match status" value="1"/>
</dbReference>
<accession>A0A8H7BR33</accession>
<evidence type="ECO:0000256" key="4">
    <source>
        <dbReference type="ARBA" id="ARBA00019709"/>
    </source>
</evidence>
<organism evidence="7 8">
    <name type="scientific">Apophysomyces ossiformis</name>
    <dbReference type="NCBI Taxonomy" id="679940"/>
    <lineage>
        <taxon>Eukaryota</taxon>
        <taxon>Fungi</taxon>
        <taxon>Fungi incertae sedis</taxon>
        <taxon>Mucoromycota</taxon>
        <taxon>Mucoromycotina</taxon>
        <taxon>Mucoromycetes</taxon>
        <taxon>Mucorales</taxon>
        <taxon>Mucorineae</taxon>
        <taxon>Mucoraceae</taxon>
        <taxon>Apophysomyces</taxon>
    </lineage>
</organism>
<dbReference type="GO" id="GO:0048471">
    <property type="term" value="C:perinuclear region of cytoplasm"/>
    <property type="evidence" value="ECO:0007669"/>
    <property type="project" value="UniProtKB-SubCell"/>
</dbReference>
<feature type="domain" description="MPN" evidence="6">
    <location>
        <begin position="225"/>
        <end position="363"/>
    </location>
</feature>
<dbReference type="GO" id="GO:0006511">
    <property type="term" value="P:ubiquitin-dependent protein catabolic process"/>
    <property type="evidence" value="ECO:0007669"/>
    <property type="project" value="InterPro"/>
</dbReference>
<dbReference type="Gene3D" id="3.10.20.90">
    <property type="entry name" value="Phosphatidylinositol 3-kinase Catalytic Subunit, Chain A, domain 1"/>
    <property type="match status" value="1"/>
</dbReference>
<comment type="caution">
    <text evidence="7">The sequence shown here is derived from an EMBL/GenBank/DDBJ whole genome shotgun (WGS) entry which is preliminary data.</text>
</comment>
<dbReference type="InterPro" id="IPR037518">
    <property type="entry name" value="MPN"/>
</dbReference>
<comment type="similarity">
    <text evidence="3">Belongs to the NPL4 family.</text>
</comment>
<evidence type="ECO:0000256" key="3">
    <source>
        <dbReference type="ARBA" id="ARBA00011025"/>
    </source>
</evidence>
<dbReference type="Proteomes" id="UP000605846">
    <property type="component" value="Unassembled WGS sequence"/>
</dbReference>
<dbReference type="InterPro" id="IPR007716">
    <property type="entry name" value="NPL4_Zn-bd_put"/>
</dbReference>
<reference evidence="7" key="1">
    <citation type="submission" date="2020-01" db="EMBL/GenBank/DDBJ databases">
        <title>Genome Sequencing of Three Apophysomyces-Like Fungal Strains Confirms a Novel Fungal Genus in the Mucoromycota with divergent Burkholderia-like Endosymbiotic Bacteria.</title>
        <authorList>
            <person name="Stajich J.E."/>
            <person name="Macias A.M."/>
            <person name="Carter-House D."/>
            <person name="Lovett B."/>
            <person name="Kasson L.R."/>
            <person name="Berry K."/>
            <person name="Grigoriev I."/>
            <person name="Chang Y."/>
            <person name="Spatafora J."/>
            <person name="Kasson M.T."/>
        </authorList>
    </citation>
    <scope>NUCLEOTIDE SEQUENCE</scope>
    <source>
        <strain evidence="7">NRRL A-21654</strain>
    </source>
</reference>
<dbReference type="EMBL" id="JABAYA010000093">
    <property type="protein sequence ID" value="KAF7725616.1"/>
    <property type="molecule type" value="Genomic_DNA"/>
</dbReference>
<keyword evidence="8" id="KW-1185">Reference proteome</keyword>
<evidence type="ECO:0000256" key="5">
    <source>
        <dbReference type="SAM" id="MobiDB-lite"/>
    </source>
</evidence>
<dbReference type="PROSITE" id="PS50249">
    <property type="entry name" value="MPN"/>
    <property type="match status" value="1"/>
</dbReference>
<dbReference type="GO" id="GO:0031625">
    <property type="term" value="F:ubiquitin protein ligase binding"/>
    <property type="evidence" value="ECO:0007669"/>
    <property type="project" value="TreeGrafter"/>
</dbReference>
<dbReference type="PANTHER" id="PTHR12710:SF0">
    <property type="entry name" value="NUCLEAR PROTEIN LOCALIZATION PROTEIN 4 HOMOLOG"/>
    <property type="match status" value="1"/>
</dbReference>
<dbReference type="InterPro" id="IPR016563">
    <property type="entry name" value="Npl4"/>
</dbReference>
<feature type="compositionally biased region" description="Polar residues" evidence="5">
    <location>
        <begin position="561"/>
        <end position="578"/>
    </location>
</feature>
<sequence>MHRVTVEPDDTFASLGQKVMELLGISDLSSIAMGDQPNPSAATPVIQIADKTLGSANLKHGDIVFVSYIEPTPGPLAVHGSQKEASGTVGIDDLQSIKQHQVDDFLEKERGLIKRPKDSKFCRHGDNAMCDYCMPLEPYDQGYLEEHKIKHMSFHAYMRKIGEAQQTKTPSSTILKTLPPLEEPNCKVKVPCTGGHAPWPEGICTKCQPSAITLQRQVYRMVDHVEFSSASLIDDFLNYWRESGCQRFGYLYGRYEPYLDVPLGIKAVVEAIYEPPQDDHVDGIQMDMPWHDETVVNEVAEACGLVQVGMVYTDLIDDGSGSGKVVAKRHVDSYFLSSLECTFSAEMQRQHPNPSRHSLTGKYGSKFVTCVISGDTEGNIDVKAYQVSDTMVAMQEAGIVEASRKPSVMRVKDSIPHERYVPEVFYKYKNKYNVVVKESAKPTFPVEYLLVNVTNGFPHNPSPIFNSPQNYIIENRAGLSHQDMGTLSRHLNQAKSSEDLKRLLADFHLLCFIRSMDIFSPAEFKILCETATKPDMGTEALENTDGWKTLLILSKEAETNPRANTPSSMTRSGTTSGARTPVEIPCRHCTYSNPARNVNCDICGLPLNE</sequence>
<proteinExistence type="inferred from homology"/>
<dbReference type="GO" id="GO:0031965">
    <property type="term" value="C:nuclear membrane"/>
    <property type="evidence" value="ECO:0007669"/>
    <property type="project" value="UniProtKB-SubCell"/>
</dbReference>
<dbReference type="GO" id="GO:0043130">
    <property type="term" value="F:ubiquitin binding"/>
    <property type="evidence" value="ECO:0007669"/>
    <property type="project" value="TreeGrafter"/>
</dbReference>
<gene>
    <name evidence="7" type="primary">NPL4</name>
    <name evidence="7" type="ORF">EC973_009495</name>
</gene>
<dbReference type="AlphaFoldDB" id="A0A8H7BR33"/>